<feature type="transmembrane region" description="Helical" evidence="10">
    <location>
        <begin position="45"/>
        <end position="67"/>
    </location>
</feature>
<feature type="transmembrane region" description="Helical" evidence="10">
    <location>
        <begin position="303"/>
        <end position="325"/>
    </location>
</feature>
<dbReference type="GO" id="GO:0008360">
    <property type="term" value="P:regulation of cell shape"/>
    <property type="evidence" value="ECO:0007669"/>
    <property type="project" value="UniProtKB-KW"/>
</dbReference>
<reference evidence="11 12" key="1">
    <citation type="submission" date="2017-09" db="EMBL/GenBank/DDBJ databases">
        <title>Biodiversity and function of Thalassospira species in the particle-attached aromatic-hydrocarbon-degrading consortia from the surface seawater of the China South Sea.</title>
        <authorList>
            <person name="Dong C."/>
            <person name="Lai Q."/>
            <person name="Shao Z."/>
        </authorList>
    </citation>
    <scope>NUCLEOTIDE SEQUENCE [LARGE SCALE GENOMIC DNA]</scope>
    <source>
        <strain evidence="11 12">139Z-12</strain>
    </source>
</reference>
<dbReference type="InterPro" id="IPR004268">
    <property type="entry name" value="MurJ"/>
</dbReference>
<accession>A0A2N3L6R3</accession>
<evidence type="ECO:0000256" key="3">
    <source>
        <dbReference type="ARBA" id="ARBA00022692"/>
    </source>
</evidence>
<comment type="subcellular location">
    <subcellularLocation>
        <location evidence="1">Cell membrane</location>
        <topology evidence="1">Multi-pass membrane protein</topology>
    </subcellularLocation>
</comment>
<evidence type="ECO:0000256" key="7">
    <source>
        <dbReference type="ARBA" id="ARBA00023136"/>
    </source>
</evidence>
<feature type="transmembrane region" description="Helical" evidence="10">
    <location>
        <begin position="367"/>
        <end position="389"/>
    </location>
</feature>
<keyword evidence="7 10" id="KW-0472">Membrane</keyword>
<keyword evidence="3 10" id="KW-0812">Transmembrane</keyword>
<keyword evidence="2" id="KW-1003">Cell membrane</keyword>
<evidence type="ECO:0000256" key="2">
    <source>
        <dbReference type="ARBA" id="ARBA00022475"/>
    </source>
</evidence>
<dbReference type="AlphaFoldDB" id="A0A2N3L6R3"/>
<evidence type="ECO:0000256" key="10">
    <source>
        <dbReference type="SAM" id="Phobius"/>
    </source>
</evidence>
<feature type="transmembrane region" description="Helical" evidence="10">
    <location>
        <begin position="12"/>
        <end position="33"/>
    </location>
</feature>
<feature type="transmembrane region" description="Helical" evidence="10">
    <location>
        <begin position="459"/>
        <end position="484"/>
    </location>
</feature>
<name>A0A2N3L6R3_9PROT</name>
<dbReference type="PANTHER" id="PTHR30250">
    <property type="entry name" value="PST FAMILY PREDICTED COLANIC ACID TRANSPORTER"/>
    <property type="match status" value="1"/>
</dbReference>
<evidence type="ECO:0000256" key="4">
    <source>
        <dbReference type="ARBA" id="ARBA00022960"/>
    </source>
</evidence>
<dbReference type="Proteomes" id="UP000233332">
    <property type="component" value="Unassembled WGS sequence"/>
</dbReference>
<evidence type="ECO:0000256" key="1">
    <source>
        <dbReference type="ARBA" id="ARBA00004651"/>
    </source>
</evidence>
<dbReference type="PANTHER" id="PTHR30250:SF11">
    <property type="entry name" value="O-ANTIGEN TRANSPORTER-RELATED"/>
    <property type="match status" value="1"/>
</dbReference>
<feature type="transmembrane region" description="Helical" evidence="10">
    <location>
        <begin position="179"/>
        <end position="201"/>
    </location>
</feature>
<dbReference type="EMBL" id="NXGX01000004">
    <property type="protein sequence ID" value="PKR58511.1"/>
    <property type="molecule type" value="Genomic_DNA"/>
</dbReference>
<evidence type="ECO:0000313" key="12">
    <source>
        <dbReference type="Proteomes" id="UP000233332"/>
    </source>
</evidence>
<feature type="transmembrane region" description="Helical" evidence="10">
    <location>
        <begin position="117"/>
        <end position="135"/>
    </location>
</feature>
<comment type="similarity">
    <text evidence="9">Belongs to the MurJ/MviN family.</text>
</comment>
<keyword evidence="12" id="KW-1185">Reference proteome</keyword>
<evidence type="ECO:0000256" key="5">
    <source>
        <dbReference type="ARBA" id="ARBA00022984"/>
    </source>
</evidence>
<keyword evidence="6 10" id="KW-1133">Transmembrane helix</keyword>
<feature type="transmembrane region" description="Helical" evidence="10">
    <location>
        <begin position="259"/>
        <end position="282"/>
    </location>
</feature>
<evidence type="ECO:0000313" key="11">
    <source>
        <dbReference type="EMBL" id="PKR58511.1"/>
    </source>
</evidence>
<gene>
    <name evidence="11" type="ORF">COO92_12355</name>
</gene>
<feature type="transmembrane region" description="Helical" evidence="10">
    <location>
        <begin position="395"/>
        <end position="413"/>
    </location>
</feature>
<comment type="caution">
    <text evidence="11">The sequence shown here is derived from an EMBL/GenBank/DDBJ whole genome shotgun (WGS) entry which is preliminary data.</text>
</comment>
<feature type="transmembrane region" description="Helical" evidence="10">
    <location>
        <begin position="222"/>
        <end position="239"/>
    </location>
</feature>
<evidence type="ECO:0000256" key="6">
    <source>
        <dbReference type="ARBA" id="ARBA00022989"/>
    </source>
</evidence>
<evidence type="ECO:0000256" key="8">
    <source>
        <dbReference type="ARBA" id="ARBA00060041"/>
    </source>
</evidence>
<feature type="transmembrane region" description="Helical" evidence="10">
    <location>
        <begin position="425"/>
        <end position="447"/>
    </location>
</feature>
<sequence>MMSVGRSIAKQILLGGLTQFLVSFRGLIIMPIIVKTAGDSVFGAYVLLSSIVVFISGISSFGTNYTFRRELPSTDTGRQRCALLMPPLTFRIFSTAAFATLLYFGSPGLFGMFGESIPFSPEYLVIWLLGLLFQEKATDYYRYTSRFGIYNLLTLGQIYIHIGAIIGVVLFWHDLSLDTLLLLQGSSLVILSLPTLVLGVFRETGLSWPQCNWRNFWTDARLGLPLTGEFIVDFLVAFGDRYLIGLFLSLAAVGQYQSSYALAGLLAFLPKVLGSVLPPPLCRLWDDKKHQQAEQLVSNALRLFLIIAIPFMVGALIIGPSVVAALTTPEMAFAGRWAVALIAIGMLFYGIIILLSSVAFVTRQTSVIFTANLIAIVGNVALNLVFLSIWPTVTVPAAVSAIVYGIAFSYALYKVRKHFSISFHWSSLIRSILATLVMSAVLCLTGYTPGTIGSTDILVLGLTVFAAMVSYFAVFLVIGGLPAVDRAALAILIRQHRN</sequence>
<feature type="transmembrane region" description="Helical" evidence="10">
    <location>
        <begin position="88"/>
        <end position="105"/>
    </location>
</feature>
<evidence type="ECO:0000256" key="9">
    <source>
        <dbReference type="ARBA" id="ARBA00061532"/>
    </source>
</evidence>
<dbReference type="InterPro" id="IPR050833">
    <property type="entry name" value="Poly_Biosynth_Transport"/>
</dbReference>
<comment type="function">
    <text evidence="8">Involved in peptidoglycan biosynthesis. Transports lipid-linked peptidoglycan precursors from the inner to the outer leaflet of the cytoplasmic membrane.</text>
</comment>
<dbReference type="GO" id="GO:0005886">
    <property type="term" value="C:plasma membrane"/>
    <property type="evidence" value="ECO:0007669"/>
    <property type="project" value="UniProtKB-SubCell"/>
</dbReference>
<protein>
    <submittedName>
        <fullName evidence="11">Uncharacterized protein</fullName>
    </submittedName>
</protein>
<proteinExistence type="inferred from homology"/>
<feature type="transmembrane region" description="Helical" evidence="10">
    <location>
        <begin position="337"/>
        <end position="360"/>
    </location>
</feature>
<organism evidence="11 12">
    <name type="scientific">Thalassospira lohafexi</name>
    <dbReference type="NCBI Taxonomy" id="744227"/>
    <lineage>
        <taxon>Bacteria</taxon>
        <taxon>Pseudomonadati</taxon>
        <taxon>Pseudomonadota</taxon>
        <taxon>Alphaproteobacteria</taxon>
        <taxon>Rhodospirillales</taxon>
        <taxon>Thalassospiraceae</taxon>
        <taxon>Thalassospira</taxon>
    </lineage>
</organism>
<dbReference type="Pfam" id="PF03023">
    <property type="entry name" value="MurJ"/>
    <property type="match status" value="1"/>
</dbReference>
<keyword evidence="4" id="KW-0133">Cell shape</keyword>
<keyword evidence="5" id="KW-0573">Peptidoglycan synthesis</keyword>
<dbReference type="GO" id="GO:0009252">
    <property type="term" value="P:peptidoglycan biosynthetic process"/>
    <property type="evidence" value="ECO:0007669"/>
    <property type="project" value="UniProtKB-KW"/>
</dbReference>
<feature type="transmembrane region" description="Helical" evidence="10">
    <location>
        <begin position="147"/>
        <end position="173"/>
    </location>
</feature>